<accession>A0A6G8F2I8</accession>
<proteinExistence type="predicted"/>
<gene>
    <name evidence="1" type="ORF">PlAlph_4120</name>
</gene>
<reference evidence="1" key="1">
    <citation type="journal article" date="2020" name="J. ISSAAS">
        <title>Lactobacilli and other gastrointestinal microbiota of Peromyscus leucopus, reservoir host for agents of Lyme disease and other zoonoses in North America.</title>
        <authorList>
            <person name="Milovic A."/>
            <person name="Bassam K."/>
            <person name="Shao H."/>
            <person name="Chatzistamou I."/>
            <person name="Tufts D.M."/>
            <person name="Diuk-Wasser M."/>
            <person name="Barbour A.G."/>
        </authorList>
    </citation>
    <scope>NUCLEOTIDE SEQUENCE</scope>
    <source>
        <strain evidence="1">LL90</strain>
    </source>
</reference>
<name>A0A6G8F2I8_9PROT</name>
<dbReference type="EMBL" id="MN990730">
    <property type="protein sequence ID" value="QIM10520.1"/>
    <property type="molecule type" value="Genomic_DNA"/>
</dbReference>
<organism evidence="1">
    <name type="scientific">uncultured Alphaproteobacteria bacterium</name>
    <dbReference type="NCBI Taxonomy" id="91750"/>
    <lineage>
        <taxon>Bacteria</taxon>
        <taxon>Pseudomonadati</taxon>
        <taxon>Pseudomonadota</taxon>
        <taxon>Alphaproteobacteria</taxon>
        <taxon>environmental samples</taxon>
    </lineage>
</organism>
<protein>
    <submittedName>
        <fullName evidence="1">Uncharacterized protein</fullName>
    </submittedName>
</protein>
<sequence length="242" mass="26885">MRKFILSILLLIVIVGYAMMHDRKKGYAPINGSSLISFTERINGRNLVGICDSNNVVLREARYSYVDGLDGFVIGYDDNKEDIDIFLSDGDSVLCDVRGKHYVFETGISVPHLLVTDQDKQEYIVLQNGQVVGPGENLSVCLRQKRVISRSGNWGVLSFDNNVILQPAYQKIIFVNKVDSDEEGENSGEKADYLLTFRGGRWQKFSSAGAYQDTVSASFAESLLQNPSCEMQTGNAVFSVCL</sequence>
<dbReference type="AlphaFoldDB" id="A0A6G8F2I8"/>
<evidence type="ECO:0000313" key="1">
    <source>
        <dbReference type="EMBL" id="QIM10520.1"/>
    </source>
</evidence>